<evidence type="ECO:0000313" key="1">
    <source>
        <dbReference type="EMBL" id="AGT44988.1"/>
    </source>
</evidence>
<dbReference type="EMBL" id="CP004120">
    <property type="protein sequence ID" value="AGT44988.1"/>
    <property type="molecule type" value="Genomic_DNA"/>
</dbReference>
<organism evidence="1 2">
    <name type="scientific">Treponema pedis str. T A4</name>
    <dbReference type="NCBI Taxonomy" id="1291379"/>
    <lineage>
        <taxon>Bacteria</taxon>
        <taxon>Pseudomonadati</taxon>
        <taxon>Spirochaetota</taxon>
        <taxon>Spirochaetia</taxon>
        <taxon>Spirochaetales</taxon>
        <taxon>Treponemataceae</taxon>
        <taxon>Treponema</taxon>
    </lineage>
</organism>
<proteinExistence type="predicted"/>
<gene>
    <name evidence="1" type="ORF">TPE_2516</name>
</gene>
<dbReference type="AlphaFoldDB" id="S6A1Y7"/>
<dbReference type="KEGG" id="tped:TPE_2516"/>
<keyword evidence="2" id="KW-1185">Reference proteome</keyword>
<dbReference type="STRING" id="1291379.TPE_2516"/>
<evidence type="ECO:0000313" key="2">
    <source>
        <dbReference type="Proteomes" id="UP000015620"/>
    </source>
</evidence>
<reference evidence="1 2" key="1">
    <citation type="journal article" date="2013" name="PLoS ONE">
        <title>Genome-Wide Relatedness of Treponema pedis, from Gingiva and Necrotic Skin Lesions of Pigs, with the Human Oral Pathogen Treponema denticola.</title>
        <authorList>
            <person name="Svartstrom O."/>
            <person name="Mushtaq M."/>
            <person name="Pringle M."/>
            <person name="Segerman B."/>
        </authorList>
    </citation>
    <scope>NUCLEOTIDE SEQUENCE [LARGE SCALE GENOMIC DNA]</scope>
    <source>
        <strain evidence="1">T A4</strain>
    </source>
</reference>
<accession>S6A1Y7</accession>
<dbReference type="HOGENOM" id="CLU_3318694_0_0_12"/>
<dbReference type="PATRIC" id="fig|1291379.3.peg.2486"/>
<name>S6A1Y7_9SPIR</name>
<protein>
    <submittedName>
        <fullName evidence="1">Uncharacterized protein</fullName>
    </submittedName>
</protein>
<sequence>MSCFTVRLSCKSDRTENEWSENIKPIQYAAFCIIPIFYF</sequence>
<dbReference type="Proteomes" id="UP000015620">
    <property type="component" value="Chromosome"/>
</dbReference>